<name>A0ABW4ZAA0_9BACT</name>
<evidence type="ECO:0000313" key="1">
    <source>
        <dbReference type="EMBL" id="MFD2158491.1"/>
    </source>
</evidence>
<proteinExistence type="predicted"/>
<accession>A0ABW4ZAA0</accession>
<evidence type="ECO:0000313" key="2">
    <source>
        <dbReference type="Proteomes" id="UP001597389"/>
    </source>
</evidence>
<organism evidence="1 2">
    <name type="scientific">Rubritalea tangerina</name>
    <dbReference type="NCBI Taxonomy" id="430798"/>
    <lineage>
        <taxon>Bacteria</taxon>
        <taxon>Pseudomonadati</taxon>
        <taxon>Verrucomicrobiota</taxon>
        <taxon>Verrucomicrobiia</taxon>
        <taxon>Verrucomicrobiales</taxon>
        <taxon>Rubritaleaceae</taxon>
        <taxon>Rubritalea</taxon>
    </lineage>
</organism>
<protein>
    <submittedName>
        <fullName evidence="1">Uncharacterized protein</fullName>
    </submittedName>
</protein>
<gene>
    <name evidence="1" type="ORF">ACFSW8_06245</name>
</gene>
<comment type="caution">
    <text evidence="1">The sequence shown here is derived from an EMBL/GenBank/DDBJ whole genome shotgun (WGS) entry which is preliminary data.</text>
</comment>
<sequence>MKLSKYSTLSLVAFLIGVITGWSLRPIIEEEPPVPLAEYGGTFDFGFSAEITYHTENKKEGNDFVIHETTWTWTFHNRSELPIKFSIPSQRICLDRSIFSRQFIDIPESMLVDPPITIAPGEKKPLTANRGEISWHNTKERELGFQIVAKIDETFHILGCAANVREIR</sequence>
<dbReference type="RefSeq" id="WP_377177742.1">
    <property type="nucleotide sequence ID" value="NZ_JBHUJB010000027.1"/>
</dbReference>
<dbReference type="EMBL" id="JBHUJB010000027">
    <property type="protein sequence ID" value="MFD2158491.1"/>
    <property type="molecule type" value="Genomic_DNA"/>
</dbReference>
<keyword evidence="2" id="KW-1185">Reference proteome</keyword>
<dbReference type="Proteomes" id="UP001597389">
    <property type="component" value="Unassembled WGS sequence"/>
</dbReference>
<reference evidence="2" key="1">
    <citation type="journal article" date="2019" name="Int. J. Syst. Evol. Microbiol.">
        <title>The Global Catalogue of Microorganisms (GCM) 10K type strain sequencing project: providing services to taxonomists for standard genome sequencing and annotation.</title>
        <authorList>
            <consortium name="The Broad Institute Genomics Platform"/>
            <consortium name="The Broad Institute Genome Sequencing Center for Infectious Disease"/>
            <person name="Wu L."/>
            <person name="Ma J."/>
        </authorList>
    </citation>
    <scope>NUCLEOTIDE SEQUENCE [LARGE SCALE GENOMIC DNA]</scope>
    <source>
        <strain evidence="2">CCUG 57942</strain>
    </source>
</reference>